<comment type="caution">
    <text evidence="2">The sequence shown here is derived from an EMBL/GenBank/DDBJ whole genome shotgun (WGS) entry which is preliminary data.</text>
</comment>
<feature type="compositionally biased region" description="Basic and acidic residues" evidence="1">
    <location>
        <begin position="10"/>
        <end position="20"/>
    </location>
</feature>
<dbReference type="AlphaFoldDB" id="A0A9P7MEK3"/>
<protein>
    <submittedName>
        <fullName evidence="2">Uncharacterized protein</fullName>
    </submittedName>
</protein>
<keyword evidence="3" id="KW-1185">Reference proteome</keyword>
<dbReference type="Proteomes" id="UP000706124">
    <property type="component" value="Unassembled WGS sequence"/>
</dbReference>
<proteinExistence type="predicted"/>
<evidence type="ECO:0000256" key="1">
    <source>
        <dbReference type="SAM" id="MobiDB-lite"/>
    </source>
</evidence>
<accession>A0A9P7MEK3</accession>
<feature type="region of interest" description="Disordered" evidence="1">
    <location>
        <begin position="1"/>
        <end position="79"/>
    </location>
</feature>
<name>A0A9P7MEK3_9HYPO</name>
<feature type="compositionally biased region" description="Basic and acidic residues" evidence="1">
    <location>
        <begin position="49"/>
        <end position="60"/>
    </location>
</feature>
<evidence type="ECO:0000313" key="2">
    <source>
        <dbReference type="EMBL" id="KAG5940948.1"/>
    </source>
</evidence>
<sequence>MEVSEEDESEKVGARKESEHQQLAALSQSPGPDAPPDATGRKPVFAKSSHSDSLAHEDLPRSPAGLHEPMRLTPPKLSN</sequence>
<dbReference type="EMBL" id="SRPO01000105">
    <property type="protein sequence ID" value="KAG5940948.1"/>
    <property type="molecule type" value="Genomic_DNA"/>
</dbReference>
<organism evidence="2 3">
    <name type="scientific">Claviceps pazoutovae</name>
    <dbReference type="NCBI Taxonomy" id="1649127"/>
    <lineage>
        <taxon>Eukaryota</taxon>
        <taxon>Fungi</taxon>
        <taxon>Dikarya</taxon>
        <taxon>Ascomycota</taxon>
        <taxon>Pezizomycotina</taxon>
        <taxon>Sordariomycetes</taxon>
        <taxon>Hypocreomycetidae</taxon>
        <taxon>Hypocreales</taxon>
        <taxon>Clavicipitaceae</taxon>
        <taxon>Claviceps</taxon>
    </lineage>
</organism>
<gene>
    <name evidence="2" type="ORF">E4U60_000245</name>
</gene>
<evidence type="ECO:0000313" key="3">
    <source>
        <dbReference type="Proteomes" id="UP000706124"/>
    </source>
</evidence>
<reference evidence="2 3" key="1">
    <citation type="journal article" date="2020" name="bioRxiv">
        <title>Whole genome comparisons of ergot fungi reveals the divergence and evolution of species within the genus Claviceps are the result of varying mechanisms driving genome evolution and host range expansion.</title>
        <authorList>
            <person name="Wyka S.A."/>
            <person name="Mondo S.J."/>
            <person name="Liu M."/>
            <person name="Dettman J."/>
            <person name="Nalam V."/>
            <person name="Broders K.D."/>
        </authorList>
    </citation>
    <scope>NUCLEOTIDE SEQUENCE [LARGE SCALE GENOMIC DNA]</scope>
    <source>
        <strain evidence="2 3">CCC 1485</strain>
    </source>
</reference>